<dbReference type="Proteomes" id="UP000054166">
    <property type="component" value="Unassembled WGS sequence"/>
</dbReference>
<accession>A0A0C3FNA9</accession>
<evidence type="ECO:0000313" key="2">
    <source>
        <dbReference type="EMBL" id="KIM81199.1"/>
    </source>
</evidence>
<proteinExistence type="predicted"/>
<gene>
    <name evidence="2" type="ORF">PILCRDRAFT_504725</name>
</gene>
<keyword evidence="3" id="KW-1185">Reference proteome</keyword>
<dbReference type="HOGENOM" id="CLU_057147_1_0_1"/>
<name>A0A0C3FNA9_PILCF</name>
<feature type="compositionally biased region" description="Gly residues" evidence="1">
    <location>
        <begin position="19"/>
        <end position="35"/>
    </location>
</feature>
<reference evidence="2 3" key="1">
    <citation type="submission" date="2014-04" db="EMBL/GenBank/DDBJ databases">
        <authorList>
            <consortium name="DOE Joint Genome Institute"/>
            <person name="Kuo A."/>
            <person name="Tarkka M."/>
            <person name="Buscot F."/>
            <person name="Kohler A."/>
            <person name="Nagy L.G."/>
            <person name="Floudas D."/>
            <person name="Copeland A."/>
            <person name="Barry K.W."/>
            <person name="Cichocki N."/>
            <person name="Veneault-Fourrey C."/>
            <person name="LaButti K."/>
            <person name="Lindquist E.A."/>
            <person name="Lipzen A."/>
            <person name="Lundell T."/>
            <person name="Morin E."/>
            <person name="Murat C."/>
            <person name="Sun H."/>
            <person name="Tunlid A."/>
            <person name="Henrissat B."/>
            <person name="Grigoriev I.V."/>
            <person name="Hibbett D.S."/>
            <person name="Martin F."/>
            <person name="Nordberg H.P."/>
            <person name="Cantor M.N."/>
            <person name="Hua S.X."/>
        </authorList>
    </citation>
    <scope>NUCLEOTIDE SEQUENCE [LARGE SCALE GENOMIC DNA]</scope>
    <source>
        <strain evidence="2 3">F 1598</strain>
    </source>
</reference>
<dbReference type="InParanoid" id="A0A0C3FNA9"/>
<dbReference type="OrthoDB" id="3256201at2759"/>
<dbReference type="STRING" id="765440.A0A0C3FNA9"/>
<evidence type="ECO:0000313" key="3">
    <source>
        <dbReference type="Proteomes" id="UP000054166"/>
    </source>
</evidence>
<feature type="region of interest" description="Disordered" evidence="1">
    <location>
        <begin position="1"/>
        <end position="110"/>
    </location>
</feature>
<organism evidence="2 3">
    <name type="scientific">Piloderma croceum (strain F 1598)</name>
    <dbReference type="NCBI Taxonomy" id="765440"/>
    <lineage>
        <taxon>Eukaryota</taxon>
        <taxon>Fungi</taxon>
        <taxon>Dikarya</taxon>
        <taxon>Basidiomycota</taxon>
        <taxon>Agaricomycotina</taxon>
        <taxon>Agaricomycetes</taxon>
        <taxon>Agaricomycetidae</taxon>
        <taxon>Atheliales</taxon>
        <taxon>Atheliaceae</taxon>
        <taxon>Piloderma</taxon>
    </lineage>
</organism>
<dbReference type="EMBL" id="KN833000">
    <property type="protein sequence ID" value="KIM81199.1"/>
    <property type="molecule type" value="Genomic_DNA"/>
</dbReference>
<reference evidence="3" key="2">
    <citation type="submission" date="2015-01" db="EMBL/GenBank/DDBJ databases">
        <title>Evolutionary Origins and Diversification of the Mycorrhizal Mutualists.</title>
        <authorList>
            <consortium name="DOE Joint Genome Institute"/>
            <consortium name="Mycorrhizal Genomics Consortium"/>
            <person name="Kohler A."/>
            <person name="Kuo A."/>
            <person name="Nagy L.G."/>
            <person name="Floudas D."/>
            <person name="Copeland A."/>
            <person name="Barry K.W."/>
            <person name="Cichocki N."/>
            <person name="Veneault-Fourrey C."/>
            <person name="LaButti K."/>
            <person name="Lindquist E.A."/>
            <person name="Lipzen A."/>
            <person name="Lundell T."/>
            <person name="Morin E."/>
            <person name="Murat C."/>
            <person name="Riley R."/>
            <person name="Ohm R."/>
            <person name="Sun H."/>
            <person name="Tunlid A."/>
            <person name="Henrissat B."/>
            <person name="Grigoriev I.V."/>
            <person name="Hibbett D.S."/>
            <person name="Martin F."/>
        </authorList>
    </citation>
    <scope>NUCLEOTIDE SEQUENCE [LARGE SCALE GENOMIC DNA]</scope>
    <source>
        <strain evidence="3">F 1598</strain>
    </source>
</reference>
<protein>
    <submittedName>
        <fullName evidence="2">Uncharacterized protein</fullName>
    </submittedName>
</protein>
<dbReference type="AlphaFoldDB" id="A0A0C3FNA9"/>
<sequence>MFVPYFTKRHSRQIFAQKRGGGGISTRGKIGGTGINGSDSASERASTKNHSKVKSRPLSSTSQKGGKDGGKGGKPPTVPPGLPFAGRPMGGGTRDQVFGSKTYGSGYPGPSRRGVTHRGFPFHFWPVVWGGAAGGAGSGYLHNTEYGSPENSSRPGGAMSQANFVSNSTGTAFHLLADKSTVASLISSIGTNCSHSLAEASSKSPTAFNTSDPNAPKPEQAVEYYRASSAVLTLDGYNNTATLSNDTNTPDAPLPTGIDTTLLNCLNQTIGFSVPISNAGSWSAGPEMGVIGLFWVLSCLARTLL</sequence>
<evidence type="ECO:0000256" key="1">
    <source>
        <dbReference type="SAM" id="MobiDB-lite"/>
    </source>
</evidence>